<proteinExistence type="predicted"/>
<keyword evidence="2" id="KW-1185">Reference proteome</keyword>
<organism evidence="1 2">
    <name type="scientific">Fusarium decemcellulare</name>
    <dbReference type="NCBI Taxonomy" id="57161"/>
    <lineage>
        <taxon>Eukaryota</taxon>
        <taxon>Fungi</taxon>
        <taxon>Dikarya</taxon>
        <taxon>Ascomycota</taxon>
        <taxon>Pezizomycotina</taxon>
        <taxon>Sordariomycetes</taxon>
        <taxon>Hypocreomycetidae</taxon>
        <taxon>Hypocreales</taxon>
        <taxon>Nectriaceae</taxon>
        <taxon>Fusarium</taxon>
        <taxon>Fusarium decemcellulare species complex</taxon>
    </lineage>
</organism>
<dbReference type="Proteomes" id="UP001148629">
    <property type="component" value="Unassembled WGS sequence"/>
</dbReference>
<protein>
    <submittedName>
        <fullName evidence="1">Uncharacterized protein</fullName>
    </submittedName>
</protein>
<accession>A0ACC1SD08</accession>
<evidence type="ECO:0000313" key="2">
    <source>
        <dbReference type="Proteomes" id="UP001148629"/>
    </source>
</evidence>
<sequence>MFRLLSLVLVAVAVSADCPNYEQYARERHEPFSKGRYSFPFQRPSEDCRTHSVPAVEHVIYEEMTQAIGDPDLYQLFQNTWPNTVDTTIRWRGVSADNPDEELAFITTGDINAMWLRDSANQLQSYKSIISPDASSSDENDIASLFRGAINLQARYIRNAPFCNAFQPPPEANLRRAKRSLQPRDTVSPKYDPDVVFECKYELDSLAAFLQLSWDYYEETEDAEFFGKFGWVDAVKKILKVAEHMQEGTYNEEGRLQKSAYTWLRNSDSASETVSNHGRGAPVKGHIGLVRSFFRPSDDACIYQYFIPANMMFARYLTSCAKIMWPLDEEVTKQMEKLAAGIEVGINEHAIIQHPKFGEMYAYEIDGFGSYNLMDDANLPSLLSIPHLGYTPASQHVYDNTRAFVLSSSNPYYSRGPVLNATGGPHLGPGMAWPMGLIVQLLTSDDDDEIVDGIRQLMNSTNGLGLIHETVNSWNEEQWTRSWFSWANGLFGQMILDLWKRKPRLIARSYQDGGNV</sequence>
<name>A0ACC1SD08_9HYPO</name>
<gene>
    <name evidence="1" type="ORF">NM208_g6454</name>
</gene>
<comment type="caution">
    <text evidence="1">The sequence shown here is derived from an EMBL/GenBank/DDBJ whole genome shotgun (WGS) entry which is preliminary data.</text>
</comment>
<reference evidence="1" key="1">
    <citation type="submission" date="2022-08" db="EMBL/GenBank/DDBJ databases">
        <title>Genome Sequence of Fusarium decemcellulare.</title>
        <authorList>
            <person name="Buettner E."/>
        </authorList>
    </citation>
    <scope>NUCLEOTIDE SEQUENCE</scope>
    <source>
        <strain evidence="1">Babe19</strain>
    </source>
</reference>
<dbReference type="EMBL" id="JANRMS010000599">
    <property type="protein sequence ID" value="KAJ3537097.1"/>
    <property type="molecule type" value="Genomic_DNA"/>
</dbReference>
<evidence type="ECO:0000313" key="1">
    <source>
        <dbReference type="EMBL" id="KAJ3537097.1"/>
    </source>
</evidence>